<dbReference type="SUPFAM" id="SSF54913">
    <property type="entry name" value="GlnB-like"/>
    <property type="match status" value="2"/>
</dbReference>
<evidence type="ECO:0000313" key="2">
    <source>
        <dbReference type="Proteomes" id="UP001238163"/>
    </source>
</evidence>
<accession>A0AAE3VFT2</accession>
<gene>
    <name evidence="1" type="ORF">J3R75_001476</name>
</gene>
<sequence>MSEQLQTIHRVTCAIRRERNHGAMEQLGNIGLRSVFVESGRCVRRRRRGRPFGLPGFSERLEDSPIDVIHFSVPPELSEPVVQRLASALQINQPGHGTIFTQECRSFFQNPLTAAAPIVDQDDYPPGLLRDLALITCITSISGTGEELARVALELGTGVPVVTLGAGTGLRDRLGLLRITVPAEKEVIRLLVPAWDAEGLMRMLIEKGRLNRPGRGFIYCSPVAAGILDTSLLVGPQQHAATIEQVVAAIDRLEKSTAWRRRFPVLDPDSGFSLQSRSEKITLICQEEFAGKYADVAIAAGAGAATSARLQQISLGDAPGGACERCTFVVRSAQSKDILNALTTAQDDIGVTLESLDVEPVDFSFSYRAEASRFFRRGGAQSS</sequence>
<name>A0AAE3VFT2_9BACT</name>
<dbReference type="Proteomes" id="UP001238163">
    <property type="component" value="Unassembled WGS sequence"/>
</dbReference>
<dbReference type="RefSeq" id="WP_307260789.1">
    <property type="nucleotide sequence ID" value="NZ_JAUSVL010000001.1"/>
</dbReference>
<reference evidence="1" key="1">
    <citation type="submission" date="2023-07" db="EMBL/GenBank/DDBJ databases">
        <title>Genomic Encyclopedia of Type Strains, Phase IV (KMG-IV): sequencing the most valuable type-strain genomes for metagenomic binning, comparative biology and taxonomic classification.</title>
        <authorList>
            <person name="Goeker M."/>
        </authorList>
    </citation>
    <scope>NUCLEOTIDE SEQUENCE</scope>
    <source>
        <strain evidence="1">DSM 24202</strain>
    </source>
</reference>
<dbReference type="InterPro" id="IPR011322">
    <property type="entry name" value="N-reg_PII-like_a/b"/>
</dbReference>
<dbReference type="EMBL" id="JAUSVL010000001">
    <property type="protein sequence ID" value="MDQ0289369.1"/>
    <property type="molecule type" value="Genomic_DNA"/>
</dbReference>
<organism evidence="1 2">
    <name type="scientific">Oligosphaera ethanolica</name>
    <dbReference type="NCBI Taxonomy" id="760260"/>
    <lineage>
        <taxon>Bacteria</taxon>
        <taxon>Pseudomonadati</taxon>
        <taxon>Lentisphaerota</taxon>
        <taxon>Oligosphaeria</taxon>
        <taxon>Oligosphaerales</taxon>
        <taxon>Oligosphaeraceae</taxon>
        <taxon>Oligosphaera</taxon>
    </lineage>
</organism>
<evidence type="ECO:0000313" key="1">
    <source>
        <dbReference type="EMBL" id="MDQ0289369.1"/>
    </source>
</evidence>
<comment type="caution">
    <text evidence="1">The sequence shown here is derived from an EMBL/GenBank/DDBJ whole genome shotgun (WGS) entry which is preliminary data.</text>
</comment>
<keyword evidence="2" id="KW-1185">Reference proteome</keyword>
<dbReference type="AlphaFoldDB" id="A0AAE3VFT2"/>
<protein>
    <submittedName>
        <fullName evidence="1">Nitrogen regulatory protein PII</fullName>
    </submittedName>
</protein>
<proteinExistence type="predicted"/>